<evidence type="ECO:0000313" key="9">
    <source>
        <dbReference type="EMBL" id="KAF1998625.1"/>
    </source>
</evidence>
<comment type="subcellular location">
    <subcellularLocation>
        <location evidence="1">Membrane</location>
        <topology evidence="1">Multi-pass membrane protein</topology>
    </subcellularLocation>
</comment>
<evidence type="ECO:0000256" key="7">
    <source>
        <dbReference type="PIRNR" id="PIRNR002450"/>
    </source>
</evidence>
<dbReference type="GO" id="GO:0140107">
    <property type="term" value="F:high-affinity potassium ion transmembrane transporter activity"/>
    <property type="evidence" value="ECO:0007669"/>
    <property type="project" value="TreeGrafter"/>
</dbReference>
<dbReference type="PANTHER" id="PTHR31064">
    <property type="entry name" value="POTASSIUM TRANSPORT PROTEIN DDB_G0292412-RELATED"/>
    <property type="match status" value="1"/>
</dbReference>
<evidence type="ECO:0000256" key="3">
    <source>
        <dbReference type="ARBA" id="ARBA00022692"/>
    </source>
</evidence>
<evidence type="ECO:0000256" key="2">
    <source>
        <dbReference type="ARBA" id="ARBA00022448"/>
    </source>
</evidence>
<keyword evidence="4 7" id="KW-1133">Transmembrane helix</keyword>
<accession>A0A6A5WHJ4</accession>
<evidence type="ECO:0000256" key="5">
    <source>
        <dbReference type="ARBA" id="ARBA00023065"/>
    </source>
</evidence>
<feature type="transmembrane region" description="Helical" evidence="7">
    <location>
        <begin position="556"/>
        <end position="577"/>
    </location>
</feature>
<dbReference type="AlphaFoldDB" id="A0A6A5WHJ4"/>
<dbReference type="GO" id="GO:0030007">
    <property type="term" value="P:intracellular potassium ion homeostasis"/>
    <property type="evidence" value="ECO:0007669"/>
    <property type="project" value="UniProtKB-UniRule"/>
</dbReference>
<dbReference type="EMBL" id="ML977602">
    <property type="protein sequence ID" value="KAF1998625.1"/>
    <property type="molecule type" value="Genomic_DNA"/>
</dbReference>
<dbReference type="Proteomes" id="UP000799779">
    <property type="component" value="Unassembled WGS sequence"/>
</dbReference>
<feature type="region of interest" description="Disordered" evidence="8">
    <location>
        <begin position="152"/>
        <end position="253"/>
    </location>
</feature>
<evidence type="ECO:0000256" key="1">
    <source>
        <dbReference type="ARBA" id="ARBA00004141"/>
    </source>
</evidence>
<proteinExistence type="inferred from homology"/>
<feature type="transmembrane region" description="Helical" evidence="7">
    <location>
        <begin position="89"/>
        <end position="109"/>
    </location>
</feature>
<gene>
    <name evidence="9" type="ORF">P154DRAFT_523909</name>
</gene>
<feature type="transmembrane region" description="Helical" evidence="7">
    <location>
        <begin position="430"/>
        <end position="454"/>
    </location>
</feature>
<name>A0A6A5WHJ4_9PLEO</name>
<feature type="transmembrane region" description="Helical" evidence="7">
    <location>
        <begin position="362"/>
        <end position="385"/>
    </location>
</feature>
<feature type="transmembrane region" description="Helical" evidence="7">
    <location>
        <begin position="495"/>
        <end position="517"/>
    </location>
</feature>
<keyword evidence="2 7" id="KW-0813">Transport</keyword>
<feature type="compositionally biased region" description="Acidic residues" evidence="8">
    <location>
        <begin position="233"/>
        <end position="249"/>
    </location>
</feature>
<comment type="similarity">
    <text evidence="7">Belongs to the TrkH potassium transport family.</text>
</comment>
<feature type="transmembrane region" description="Helical" evidence="7">
    <location>
        <begin position="32"/>
        <end position="49"/>
    </location>
</feature>
<keyword evidence="6 7" id="KW-0472">Membrane</keyword>
<keyword evidence="7" id="KW-0633">Potassium transport</keyword>
<protein>
    <recommendedName>
        <fullName evidence="7">Potassium transport protein</fullName>
    </recommendedName>
</protein>
<dbReference type="InterPro" id="IPR015958">
    <property type="entry name" value="Trk1_fungi"/>
</dbReference>
<dbReference type="PIRSF" id="PIRSF002450">
    <property type="entry name" value="K+_transpter_TRK"/>
    <property type="match status" value="1"/>
</dbReference>
<evidence type="ECO:0000256" key="6">
    <source>
        <dbReference type="ARBA" id="ARBA00023136"/>
    </source>
</evidence>
<keyword evidence="5 7" id="KW-0406">Ion transport</keyword>
<feature type="transmembrane region" description="Helical" evidence="7">
    <location>
        <begin position="632"/>
        <end position="653"/>
    </location>
</feature>
<dbReference type="Pfam" id="PF02386">
    <property type="entry name" value="TrkH"/>
    <property type="match status" value="1"/>
</dbReference>
<dbReference type="InterPro" id="IPR003445">
    <property type="entry name" value="Cat_transpt"/>
</dbReference>
<keyword evidence="3 7" id="KW-0812">Transmembrane</keyword>
<dbReference type="OrthoDB" id="9999863at2759"/>
<evidence type="ECO:0000313" key="10">
    <source>
        <dbReference type="Proteomes" id="UP000799779"/>
    </source>
</evidence>
<feature type="transmembrane region" description="Helical" evidence="7">
    <location>
        <begin position="61"/>
        <end position="77"/>
    </location>
</feature>
<dbReference type="GO" id="GO:1990573">
    <property type="term" value="P:potassium ion import across plasma membrane"/>
    <property type="evidence" value="ECO:0007669"/>
    <property type="project" value="TreeGrafter"/>
</dbReference>
<feature type="transmembrane region" description="Helical" evidence="7">
    <location>
        <begin position="397"/>
        <end position="418"/>
    </location>
</feature>
<dbReference type="SUPFAM" id="SSF81324">
    <property type="entry name" value="Voltage-gated potassium channels"/>
    <property type="match status" value="1"/>
</dbReference>
<sequence length="755" mass="83946">MLAGVPGSGRLRAVARAVRRQAPSLNFITLHYLYFIITCLLASLVFWGASTPARSVSYPDSLFFVVSAMTLAGLNTVNLSTLNTFQQCMLFVLIIIGSAIFVSAFVVHVRKKAFERRFENIAERRFENRSRRWRRPSLGRALSRSISLSRSLSRLEAPSGTRPATATVELSPQEHPNDGPSGSAAAEHTEKPSVETDQESPEDNFQLAEPPQDNVRMAESSAPADPSAVAFEDTGEDAGDDAGEDDGEGDIQPMRSPMSATLTQHIAWAADDRPSKHGHRHFWNMQGVGAQSTASIRRRPSSASGITFETTAAGQGLESADKHLPFGSTGYVSRNSQFHHLTDEERETLGGYEYRAIQLLSWLVPAYFVLWQLLGALGIGAYVAYNKPSVARINGLNPWWVGIFNAISAFNNSGMSLLDANMVAFQTSIYMLMTMGLMILAGNTCYPIFLRLIIWTMHKVLPKNAHLEEFHKTLEFLLEHPRRCYTNLFPAPHTWWLLLSVVCLNGFDWMMFEVLNLGNTAITSLPKGIEVLDGLFQALAVRSGGFYVVPISSTRIGLQVLYVIMMYISVYPVVITMRNSNVYEERSLGIYADDPGYEVKQAESGNPISRFFRGSKDGAFERTKRYFVRQQLRAQLAHDIWWLVLAVWLIMIIESSNFEAKPAVFSVFNVLFETVSGYGCVGISVGLPDQAYSFCGAWHTLSKLILCAVMIRGRHRGLPVAIDKAVLLPGEELYLAEEDDARLRLERSASRGRVV</sequence>
<evidence type="ECO:0000256" key="4">
    <source>
        <dbReference type="ARBA" id="ARBA00022989"/>
    </source>
</evidence>
<dbReference type="InterPro" id="IPR051143">
    <property type="entry name" value="TrkH_K-transport"/>
</dbReference>
<dbReference type="PANTHER" id="PTHR31064:SF37">
    <property type="entry name" value="TRANSPORTER, PUTATIVE (EUROFUNG)-RELATED"/>
    <property type="match status" value="1"/>
</dbReference>
<evidence type="ECO:0000256" key="8">
    <source>
        <dbReference type="SAM" id="MobiDB-lite"/>
    </source>
</evidence>
<keyword evidence="7" id="KW-0630">Potassium</keyword>
<organism evidence="9 10">
    <name type="scientific">Amniculicola lignicola CBS 123094</name>
    <dbReference type="NCBI Taxonomy" id="1392246"/>
    <lineage>
        <taxon>Eukaryota</taxon>
        <taxon>Fungi</taxon>
        <taxon>Dikarya</taxon>
        <taxon>Ascomycota</taxon>
        <taxon>Pezizomycotina</taxon>
        <taxon>Dothideomycetes</taxon>
        <taxon>Pleosporomycetidae</taxon>
        <taxon>Pleosporales</taxon>
        <taxon>Amniculicolaceae</taxon>
        <taxon>Amniculicola</taxon>
    </lineage>
</organism>
<reference evidence="9" key="1">
    <citation type="journal article" date="2020" name="Stud. Mycol.">
        <title>101 Dothideomycetes genomes: a test case for predicting lifestyles and emergence of pathogens.</title>
        <authorList>
            <person name="Haridas S."/>
            <person name="Albert R."/>
            <person name="Binder M."/>
            <person name="Bloem J."/>
            <person name="Labutti K."/>
            <person name="Salamov A."/>
            <person name="Andreopoulos B."/>
            <person name="Baker S."/>
            <person name="Barry K."/>
            <person name="Bills G."/>
            <person name="Bluhm B."/>
            <person name="Cannon C."/>
            <person name="Castanera R."/>
            <person name="Culley D."/>
            <person name="Daum C."/>
            <person name="Ezra D."/>
            <person name="Gonzalez J."/>
            <person name="Henrissat B."/>
            <person name="Kuo A."/>
            <person name="Liang C."/>
            <person name="Lipzen A."/>
            <person name="Lutzoni F."/>
            <person name="Magnuson J."/>
            <person name="Mondo S."/>
            <person name="Nolan M."/>
            <person name="Ohm R."/>
            <person name="Pangilinan J."/>
            <person name="Park H.-J."/>
            <person name="Ramirez L."/>
            <person name="Alfaro M."/>
            <person name="Sun H."/>
            <person name="Tritt A."/>
            <person name="Yoshinaga Y."/>
            <person name="Zwiers L.-H."/>
            <person name="Turgeon B."/>
            <person name="Goodwin S."/>
            <person name="Spatafora J."/>
            <person name="Crous P."/>
            <person name="Grigoriev I."/>
        </authorList>
    </citation>
    <scope>NUCLEOTIDE SEQUENCE</scope>
    <source>
        <strain evidence="9">CBS 123094</strain>
    </source>
</reference>
<keyword evidence="10" id="KW-1185">Reference proteome</keyword>
<dbReference type="GO" id="GO:0005886">
    <property type="term" value="C:plasma membrane"/>
    <property type="evidence" value="ECO:0007669"/>
    <property type="project" value="InterPro"/>
</dbReference>